<dbReference type="InterPro" id="IPR036864">
    <property type="entry name" value="Zn2-C6_fun-type_DNA-bd_sf"/>
</dbReference>
<evidence type="ECO:0000313" key="4">
    <source>
        <dbReference type="EMBL" id="PMD48511.1"/>
    </source>
</evidence>
<dbReference type="AlphaFoldDB" id="A0A2J6SCL5"/>
<dbReference type="OrthoDB" id="3498215at2759"/>
<dbReference type="CDD" id="cd00067">
    <property type="entry name" value="GAL4"/>
    <property type="match status" value="1"/>
</dbReference>
<dbReference type="EMBL" id="KZ613937">
    <property type="protein sequence ID" value="PMD48511.1"/>
    <property type="molecule type" value="Genomic_DNA"/>
</dbReference>
<protein>
    <recommendedName>
        <fullName evidence="3">Zn(2)-C6 fungal-type domain-containing protein</fullName>
    </recommendedName>
</protein>
<gene>
    <name evidence="4" type="ORF">L207DRAFT_575174</name>
</gene>
<feature type="region of interest" description="Disordered" evidence="2">
    <location>
        <begin position="145"/>
        <end position="178"/>
    </location>
</feature>
<dbReference type="SUPFAM" id="SSF57701">
    <property type="entry name" value="Zn2/Cys6 DNA-binding domain"/>
    <property type="match status" value="1"/>
</dbReference>
<dbReference type="STRING" id="1149755.A0A2J6SCL5"/>
<proteinExistence type="predicted"/>
<evidence type="ECO:0000256" key="2">
    <source>
        <dbReference type="SAM" id="MobiDB-lite"/>
    </source>
</evidence>
<dbReference type="GO" id="GO:0008270">
    <property type="term" value="F:zinc ion binding"/>
    <property type="evidence" value="ECO:0007669"/>
    <property type="project" value="InterPro"/>
</dbReference>
<evidence type="ECO:0000313" key="5">
    <source>
        <dbReference type="Proteomes" id="UP000235786"/>
    </source>
</evidence>
<keyword evidence="1" id="KW-0539">Nucleus</keyword>
<reference evidence="4 5" key="1">
    <citation type="submission" date="2016-04" db="EMBL/GenBank/DDBJ databases">
        <title>A degradative enzymes factory behind the ericoid mycorrhizal symbiosis.</title>
        <authorList>
            <consortium name="DOE Joint Genome Institute"/>
            <person name="Martino E."/>
            <person name="Morin E."/>
            <person name="Grelet G."/>
            <person name="Kuo A."/>
            <person name="Kohler A."/>
            <person name="Daghino S."/>
            <person name="Barry K."/>
            <person name="Choi C."/>
            <person name="Cichocki N."/>
            <person name="Clum A."/>
            <person name="Copeland A."/>
            <person name="Hainaut M."/>
            <person name="Haridas S."/>
            <person name="Labutti K."/>
            <person name="Lindquist E."/>
            <person name="Lipzen A."/>
            <person name="Khouja H.-R."/>
            <person name="Murat C."/>
            <person name="Ohm R."/>
            <person name="Olson A."/>
            <person name="Spatafora J."/>
            <person name="Veneault-Fourrey C."/>
            <person name="Henrissat B."/>
            <person name="Grigoriev I."/>
            <person name="Martin F."/>
            <person name="Perotto S."/>
        </authorList>
    </citation>
    <scope>NUCLEOTIDE SEQUENCE [LARGE SCALE GENOMIC DNA]</scope>
    <source>
        <strain evidence="4 5">F</strain>
    </source>
</reference>
<dbReference type="SMART" id="SM00066">
    <property type="entry name" value="GAL4"/>
    <property type="match status" value="1"/>
</dbReference>
<dbReference type="InterPro" id="IPR001138">
    <property type="entry name" value="Zn2Cys6_DnaBD"/>
</dbReference>
<dbReference type="PROSITE" id="PS00463">
    <property type="entry name" value="ZN2_CY6_FUNGAL_1"/>
    <property type="match status" value="1"/>
</dbReference>
<organism evidence="4 5">
    <name type="scientific">Hyaloscypha variabilis (strain UAMH 11265 / GT02V1 / F)</name>
    <name type="common">Meliniomyces variabilis</name>
    <dbReference type="NCBI Taxonomy" id="1149755"/>
    <lineage>
        <taxon>Eukaryota</taxon>
        <taxon>Fungi</taxon>
        <taxon>Dikarya</taxon>
        <taxon>Ascomycota</taxon>
        <taxon>Pezizomycotina</taxon>
        <taxon>Leotiomycetes</taxon>
        <taxon>Helotiales</taxon>
        <taxon>Hyaloscyphaceae</taxon>
        <taxon>Hyaloscypha</taxon>
        <taxon>Hyaloscypha variabilis</taxon>
    </lineage>
</organism>
<dbReference type="GO" id="GO:0000981">
    <property type="term" value="F:DNA-binding transcription factor activity, RNA polymerase II-specific"/>
    <property type="evidence" value="ECO:0007669"/>
    <property type="project" value="InterPro"/>
</dbReference>
<name>A0A2J6SCL5_HYAVF</name>
<evidence type="ECO:0000256" key="1">
    <source>
        <dbReference type="ARBA" id="ARBA00023242"/>
    </source>
</evidence>
<accession>A0A2J6SCL5</accession>
<evidence type="ECO:0000259" key="3">
    <source>
        <dbReference type="PROSITE" id="PS50048"/>
    </source>
</evidence>
<dbReference type="PROSITE" id="PS50048">
    <property type="entry name" value="ZN2_CY6_FUNGAL_2"/>
    <property type="match status" value="1"/>
</dbReference>
<sequence>MPEKSEAVVKHRACDECRTRKLACSKDPDGCERCKREDIVCHYSEQKPMGRPRKRQFIESVTGDVAPAQADAFELGSIPFVDGDFDPFLDSILAEPYYTNGLSALTLPLEPLPPGPEAIVGSGTGVWNLGARDVMGIPPIDFGSVDATTPPLDPAPQLSADSNNSVSSENSPPQSTGGPGCSCLASMYLSLASLQEFPSDIIAALRTVRSACATAAGSIWCQKCGGPVLLDNPNPPIESFQNIMLLGTILPIIANGYQKLLQMVDDETTRAESLRQTKTFRFFDYGGLCGRQAISDEVACAETTKLASPIEMSPQQWRTTVRALLRVDIYGHEQPGFKYKGLKDLVAEMENRQRTRHEMLDAHVAAFGEDAFKKGPLSALKGHGLTGHGHMKCTEGGTTHGCLQILQIAKLSIDNLTIA</sequence>
<feature type="domain" description="Zn(2)-C6 fungal-type" evidence="3">
    <location>
        <begin position="13"/>
        <end position="43"/>
    </location>
</feature>
<dbReference type="Gene3D" id="4.10.240.10">
    <property type="entry name" value="Zn(2)-C6 fungal-type DNA-binding domain"/>
    <property type="match status" value="1"/>
</dbReference>
<keyword evidence="5" id="KW-1185">Reference proteome</keyword>
<dbReference type="Proteomes" id="UP000235786">
    <property type="component" value="Unassembled WGS sequence"/>
</dbReference>
<feature type="compositionally biased region" description="Low complexity" evidence="2">
    <location>
        <begin position="159"/>
        <end position="175"/>
    </location>
</feature>